<gene>
    <name evidence="1" type="ORF">V1478_005098</name>
</gene>
<proteinExistence type="predicted"/>
<accession>A0ABD2BD81</accession>
<organism evidence="1 2">
    <name type="scientific">Vespula squamosa</name>
    <name type="common">Southern yellow jacket</name>
    <name type="synonym">Wasp</name>
    <dbReference type="NCBI Taxonomy" id="30214"/>
    <lineage>
        <taxon>Eukaryota</taxon>
        <taxon>Metazoa</taxon>
        <taxon>Ecdysozoa</taxon>
        <taxon>Arthropoda</taxon>
        <taxon>Hexapoda</taxon>
        <taxon>Insecta</taxon>
        <taxon>Pterygota</taxon>
        <taxon>Neoptera</taxon>
        <taxon>Endopterygota</taxon>
        <taxon>Hymenoptera</taxon>
        <taxon>Apocrita</taxon>
        <taxon>Aculeata</taxon>
        <taxon>Vespoidea</taxon>
        <taxon>Vespidae</taxon>
        <taxon>Vespinae</taxon>
        <taxon>Vespula</taxon>
    </lineage>
</organism>
<dbReference type="AlphaFoldDB" id="A0ABD2BD81"/>
<evidence type="ECO:0000313" key="1">
    <source>
        <dbReference type="EMBL" id="KAL2730685.1"/>
    </source>
</evidence>
<keyword evidence="2" id="KW-1185">Reference proteome</keyword>
<evidence type="ECO:0008006" key="3">
    <source>
        <dbReference type="Google" id="ProtNLM"/>
    </source>
</evidence>
<evidence type="ECO:0000313" key="2">
    <source>
        <dbReference type="Proteomes" id="UP001607302"/>
    </source>
</evidence>
<dbReference type="EMBL" id="JAUDFV010000110">
    <property type="protein sequence ID" value="KAL2730685.1"/>
    <property type="molecule type" value="Genomic_DNA"/>
</dbReference>
<name>A0ABD2BD81_VESSQ</name>
<reference evidence="1 2" key="1">
    <citation type="journal article" date="2024" name="Ann. Entomol. Soc. Am.">
        <title>Genomic analyses of the southern and eastern yellowjacket wasps (Hymenoptera: Vespidae) reveal evolutionary signatures of social life.</title>
        <authorList>
            <person name="Catto M.A."/>
            <person name="Caine P.B."/>
            <person name="Orr S.E."/>
            <person name="Hunt B.G."/>
            <person name="Goodisman M.A.D."/>
        </authorList>
    </citation>
    <scope>NUCLEOTIDE SEQUENCE [LARGE SCALE GENOMIC DNA]</scope>
    <source>
        <strain evidence="1">233</strain>
        <tissue evidence="1">Head and thorax</tissue>
    </source>
</reference>
<sequence>MKASSGITFKSRSKTSLENLDIFVYVNFKFIYSTTSRSSVSNRIQLLRSKERISILQEYSETRRDFGDKLATTASNNDYCNRCSVNVRNVNLDQDLGTPSVIISSKDLKREITFLIDTGSESNILKINKPDDWETIAGRTCDVVKVKVSNNEIKTGNIPSLNLGDGIYAGEDIVTNLNRKVKITIPMVQLEEFETADEHDVSPLGHDAHVVDTMTSLAYVHLKTCSEYLIHVDMLELLSLGQGIRVTESTPDLLSVKEGGAYFK</sequence>
<protein>
    <recommendedName>
        <fullName evidence="3">Peptidase A2 domain-containing protein</fullName>
    </recommendedName>
</protein>
<comment type="caution">
    <text evidence="1">The sequence shown here is derived from an EMBL/GenBank/DDBJ whole genome shotgun (WGS) entry which is preliminary data.</text>
</comment>
<dbReference type="Proteomes" id="UP001607302">
    <property type="component" value="Unassembled WGS sequence"/>
</dbReference>